<reference evidence="2" key="1">
    <citation type="journal article" date="2019" name="Int. J. Syst. Evol. Microbiol.">
        <title>The Global Catalogue of Microorganisms (GCM) 10K type strain sequencing project: providing services to taxonomists for standard genome sequencing and annotation.</title>
        <authorList>
            <consortium name="The Broad Institute Genomics Platform"/>
            <consortium name="The Broad Institute Genome Sequencing Center for Infectious Disease"/>
            <person name="Wu L."/>
            <person name="Ma J."/>
        </authorList>
    </citation>
    <scope>NUCLEOTIDE SEQUENCE [LARGE SCALE GENOMIC DNA]</scope>
    <source>
        <strain evidence="2">CCTCC AB 2017081</strain>
    </source>
</reference>
<evidence type="ECO:0000313" key="1">
    <source>
        <dbReference type="EMBL" id="MFC3831444.1"/>
    </source>
</evidence>
<dbReference type="Pfam" id="PF05866">
    <property type="entry name" value="RusA"/>
    <property type="match status" value="1"/>
</dbReference>
<dbReference type="Proteomes" id="UP001595803">
    <property type="component" value="Unassembled WGS sequence"/>
</dbReference>
<dbReference type="SUPFAM" id="SSF103084">
    <property type="entry name" value="Holliday junction resolvase RusA"/>
    <property type="match status" value="1"/>
</dbReference>
<sequence>MDEQAAGWGDAGLNLEEIQLLSAQDLRKLYEDSTGLSWEEELGSAWLNKNHGSFNIFYKRPILTASAYVNLSQKASILSQTHCQICNSSAPIVNLPLRIKPESYQYLNSAKKKAFRSAIRHRFKSQMSFEKFNGDVCISVIFVCSLSRPKKDVDNLSKMLLDSLKNIVIEDDGRVVHLSVARLDHSGDEEYILIRIANSSLNDNSNVAANKMIHSWGGMPELKIEDYL</sequence>
<name>A0ABV7Z5N6_9DEIO</name>
<gene>
    <name evidence="1" type="ORF">ACFOSB_01030</name>
</gene>
<dbReference type="InterPro" id="IPR008822">
    <property type="entry name" value="Endonuclease_RusA-like"/>
</dbReference>
<proteinExistence type="predicted"/>
<keyword evidence="2" id="KW-1185">Reference proteome</keyword>
<organism evidence="1 2">
    <name type="scientific">Deinococcus rufus</name>
    <dbReference type="NCBI Taxonomy" id="2136097"/>
    <lineage>
        <taxon>Bacteria</taxon>
        <taxon>Thermotogati</taxon>
        <taxon>Deinococcota</taxon>
        <taxon>Deinococci</taxon>
        <taxon>Deinococcales</taxon>
        <taxon>Deinococcaceae</taxon>
        <taxon>Deinococcus</taxon>
    </lineage>
</organism>
<dbReference type="InterPro" id="IPR036614">
    <property type="entry name" value="RusA-like_sf"/>
</dbReference>
<dbReference type="Gene3D" id="3.30.1330.70">
    <property type="entry name" value="Holliday junction resolvase RusA"/>
    <property type="match status" value="1"/>
</dbReference>
<accession>A0ABV7Z5N6</accession>
<dbReference type="EMBL" id="JBHRZG010000001">
    <property type="protein sequence ID" value="MFC3831444.1"/>
    <property type="molecule type" value="Genomic_DNA"/>
</dbReference>
<dbReference type="RefSeq" id="WP_322473097.1">
    <property type="nucleotide sequence ID" value="NZ_JBHRZG010000001.1"/>
</dbReference>
<evidence type="ECO:0000313" key="2">
    <source>
        <dbReference type="Proteomes" id="UP001595803"/>
    </source>
</evidence>
<protein>
    <submittedName>
        <fullName evidence="1">RusA family crossover junction endodeoxyribonuclease</fullName>
    </submittedName>
</protein>
<comment type="caution">
    <text evidence="1">The sequence shown here is derived from an EMBL/GenBank/DDBJ whole genome shotgun (WGS) entry which is preliminary data.</text>
</comment>